<dbReference type="Proteomes" id="UP000596311">
    <property type="component" value="Chromosome"/>
</dbReference>
<dbReference type="GO" id="GO:0016705">
    <property type="term" value="F:oxidoreductase activity, acting on paired donors, with incorporation or reduction of molecular oxygen"/>
    <property type="evidence" value="ECO:0007669"/>
    <property type="project" value="InterPro"/>
</dbReference>
<dbReference type="InterPro" id="IPR011251">
    <property type="entry name" value="Luciferase-like_dom"/>
</dbReference>
<accession>A0A2P1BT22</accession>
<dbReference type="InterPro" id="IPR050766">
    <property type="entry name" value="Bact_Lucif_Oxidored"/>
</dbReference>
<feature type="domain" description="Luciferase-like" evidence="3">
    <location>
        <begin position="2"/>
        <end position="310"/>
    </location>
</feature>
<gene>
    <name evidence="5" type="ORF">G9U55_24670</name>
</gene>
<dbReference type="SUPFAM" id="SSF51679">
    <property type="entry name" value="Bacterial luciferase-like"/>
    <property type="match status" value="1"/>
</dbReference>
<dbReference type="PANTHER" id="PTHR30137">
    <property type="entry name" value="LUCIFERASE-LIKE MONOOXYGENASE"/>
    <property type="match status" value="1"/>
</dbReference>
<evidence type="ECO:0000313" key="4">
    <source>
        <dbReference type="EMBL" id="AVI57411.1"/>
    </source>
</evidence>
<dbReference type="InterPro" id="IPR036661">
    <property type="entry name" value="Luciferase-like_sf"/>
</dbReference>
<keyword evidence="2" id="KW-0503">Monooxygenase</keyword>
<sequence>MDIGIAYLGASSSSGRAELISTYDDFFGEVRWAEGRGFSGIWITEHHFSTYSASSSPLLLLARAAMLAPSLRVGTSVLVLPLWDPARLVADVSTLDVLTGGRFDLGIGRGYQPHEFLGWGRDVAGSRGRFEESVELMLRLLTEEDVTFSGDHHRVAAPVTVLPRPVQSPHPPVWMAAVSAESVRYAARHGFHLLTPAAQTVGQLAVQSQLMATALRESGRDPAEHRVSTTRYVYCGADARGRDTARREAARQLQFSSLLAGGGTPYGGNHPAVDEVDPVLVEKADELLLAGEPDAVLEQLEQLAGAGVTQVIAGFRYGDMPRELAQRSMELFAGQVLPYTKDIQAEGFWRGGGGSP</sequence>
<dbReference type="Gene3D" id="3.20.20.30">
    <property type="entry name" value="Luciferase-like domain"/>
    <property type="match status" value="1"/>
</dbReference>
<name>A0A2P1BT22_9ACTN</name>
<evidence type="ECO:0000256" key="2">
    <source>
        <dbReference type="ARBA" id="ARBA00023033"/>
    </source>
</evidence>
<evidence type="ECO:0000313" key="6">
    <source>
        <dbReference type="Proteomes" id="UP000596311"/>
    </source>
</evidence>
<organism evidence="4">
    <name type="scientific">Streptomyces koyangensis</name>
    <dbReference type="NCBI Taxonomy" id="188770"/>
    <lineage>
        <taxon>Bacteria</taxon>
        <taxon>Bacillati</taxon>
        <taxon>Actinomycetota</taxon>
        <taxon>Actinomycetes</taxon>
        <taxon>Kitasatosporales</taxon>
        <taxon>Streptomycetaceae</taxon>
        <taxon>Streptomyces</taxon>
        <taxon>Streptomyces aurantiacus group</taxon>
    </lineage>
</organism>
<dbReference type="GO" id="GO:0005829">
    <property type="term" value="C:cytosol"/>
    <property type="evidence" value="ECO:0007669"/>
    <property type="project" value="TreeGrafter"/>
</dbReference>
<proteinExistence type="predicted"/>
<evidence type="ECO:0000256" key="1">
    <source>
        <dbReference type="ARBA" id="ARBA00023002"/>
    </source>
</evidence>
<reference evidence="4" key="1">
    <citation type="journal article" date="2018" name="Microb. Cell Fact.">
        <title>Characterization and heterologous expression of the neoabyssomicin/abyssomicin biosynthetic gene cluster from Streptomyces koyangensis SCSIO 5802.</title>
        <authorList>
            <person name="Tu J."/>
            <person name="Li S."/>
            <person name="Chen J."/>
            <person name="Song Y."/>
            <person name="Fu S."/>
            <person name="Ju J."/>
            <person name="Li Q."/>
        </authorList>
    </citation>
    <scope>NUCLEOTIDE SEQUENCE</scope>
    <source>
        <strain evidence="4">SCSIO 5802</strain>
    </source>
</reference>
<dbReference type="RefSeq" id="WP_129847682.1">
    <property type="nucleotide sequence ID" value="NZ_CP049945.1"/>
</dbReference>
<dbReference type="SMR" id="A0A2P1BT22"/>
<reference evidence="5 6" key="2">
    <citation type="submission" date="2020-03" db="EMBL/GenBank/DDBJ databases">
        <title>Genome mining and metabolic profiling illuminate the polycyclic tetramate macrolactams from Streptomyces koyangensis SCSIO 5802.</title>
        <authorList>
            <person name="Ding W."/>
        </authorList>
    </citation>
    <scope>NUCLEOTIDE SEQUENCE [LARGE SCALE GENOMIC DNA]</scope>
    <source>
        <strain evidence="5 6">SCSIO 5802</strain>
    </source>
</reference>
<protein>
    <submittedName>
        <fullName evidence="4">AbmE2</fullName>
    </submittedName>
    <submittedName>
        <fullName evidence="5">LLM class flavin-dependent oxidoreductase</fullName>
    </submittedName>
</protein>
<evidence type="ECO:0000313" key="5">
    <source>
        <dbReference type="EMBL" id="QRF05037.1"/>
    </source>
</evidence>
<keyword evidence="6" id="KW-1185">Reference proteome</keyword>
<dbReference type="PANTHER" id="PTHR30137:SF8">
    <property type="entry name" value="BLR5498 PROTEIN"/>
    <property type="match status" value="1"/>
</dbReference>
<dbReference type="EMBL" id="CP049945">
    <property type="protein sequence ID" value="QRF05037.1"/>
    <property type="molecule type" value="Genomic_DNA"/>
</dbReference>
<evidence type="ECO:0000259" key="3">
    <source>
        <dbReference type="Pfam" id="PF00296"/>
    </source>
</evidence>
<dbReference type="AlphaFoldDB" id="A0A2P1BT22"/>
<dbReference type="Pfam" id="PF00296">
    <property type="entry name" value="Bac_luciferase"/>
    <property type="match status" value="1"/>
</dbReference>
<dbReference type="EMBL" id="MG243704">
    <property type="protein sequence ID" value="AVI57411.1"/>
    <property type="molecule type" value="Genomic_DNA"/>
</dbReference>
<dbReference type="GO" id="GO:0004497">
    <property type="term" value="F:monooxygenase activity"/>
    <property type="evidence" value="ECO:0007669"/>
    <property type="project" value="UniProtKB-KW"/>
</dbReference>
<keyword evidence="1" id="KW-0560">Oxidoreductase</keyword>